<dbReference type="Proteomes" id="UP000230390">
    <property type="component" value="Unassembled WGS sequence"/>
</dbReference>
<dbReference type="InterPro" id="IPR011006">
    <property type="entry name" value="CheY-like_superfamily"/>
</dbReference>
<dbReference type="PROSITE" id="PS50110">
    <property type="entry name" value="RESPONSE_REGULATORY"/>
    <property type="match status" value="1"/>
</dbReference>
<keyword evidence="7" id="KW-1185">Reference proteome</keyword>
<dbReference type="GO" id="GO:0000160">
    <property type="term" value="P:phosphorelay signal transduction system"/>
    <property type="evidence" value="ECO:0007669"/>
    <property type="project" value="InterPro"/>
</dbReference>
<dbReference type="InterPro" id="IPR039420">
    <property type="entry name" value="WalR-like"/>
</dbReference>
<dbReference type="GO" id="GO:0003677">
    <property type="term" value="F:DNA binding"/>
    <property type="evidence" value="ECO:0007669"/>
    <property type="project" value="UniProtKB-KW"/>
</dbReference>
<evidence type="ECO:0000259" key="5">
    <source>
        <dbReference type="PROSITE" id="PS50110"/>
    </source>
</evidence>
<feature type="domain" description="HTH luxR-type" evidence="4">
    <location>
        <begin position="142"/>
        <end position="207"/>
    </location>
</feature>
<gene>
    <name evidence="6" type="ORF">CR105_22920</name>
</gene>
<evidence type="ECO:0000313" key="7">
    <source>
        <dbReference type="Proteomes" id="UP000230390"/>
    </source>
</evidence>
<dbReference type="AlphaFoldDB" id="A0A2G8T9L6"/>
<dbReference type="SMART" id="SM00421">
    <property type="entry name" value="HTH_LUXR"/>
    <property type="match status" value="1"/>
</dbReference>
<dbReference type="Gene3D" id="3.40.50.2300">
    <property type="match status" value="1"/>
</dbReference>
<dbReference type="SUPFAM" id="SSF52172">
    <property type="entry name" value="CheY-like"/>
    <property type="match status" value="1"/>
</dbReference>
<organism evidence="6 7">
    <name type="scientific">Massilia eurypsychrophila</name>
    <dbReference type="NCBI Taxonomy" id="1485217"/>
    <lineage>
        <taxon>Bacteria</taxon>
        <taxon>Pseudomonadati</taxon>
        <taxon>Pseudomonadota</taxon>
        <taxon>Betaproteobacteria</taxon>
        <taxon>Burkholderiales</taxon>
        <taxon>Oxalobacteraceae</taxon>
        <taxon>Telluria group</taxon>
        <taxon>Massilia</taxon>
    </lineage>
</organism>
<keyword evidence="2 6" id="KW-0238">DNA-binding</keyword>
<dbReference type="InterPro" id="IPR000792">
    <property type="entry name" value="Tscrpt_reg_LuxR_C"/>
</dbReference>
<dbReference type="CDD" id="cd06170">
    <property type="entry name" value="LuxR_C_like"/>
    <property type="match status" value="1"/>
</dbReference>
<protein>
    <submittedName>
        <fullName evidence="6">DNA-binding response regulator</fullName>
    </submittedName>
</protein>
<keyword evidence="1 3" id="KW-0597">Phosphoprotein</keyword>
<dbReference type="Pfam" id="PF00072">
    <property type="entry name" value="Response_reg"/>
    <property type="match status" value="1"/>
</dbReference>
<dbReference type="RefSeq" id="WP_099792567.1">
    <property type="nucleotide sequence ID" value="NZ_JBHLYV010000030.1"/>
</dbReference>
<evidence type="ECO:0000256" key="3">
    <source>
        <dbReference type="PROSITE-ProRule" id="PRU00169"/>
    </source>
</evidence>
<dbReference type="PROSITE" id="PS50043">
    <property type="entry name" value="HTH_LUXR_2"/>
    <property type="match status" value="1"/>
</dbReference>
<dbReference type="EMBL" id="PDOC01000022">
    <property type="protein sequence ID" value="PIL42702.1"/>
    <property type="molecule type" value="Genomic_DNA"/>
</dbReference>
<dbReference type="InterPro" id="IPR016032">
    <property type="entry name" value="Sig_transdc_resp-reg_C-effctor"/>
</dbReference>
<accession>A0A2G8T9L6</accession>
<sequence length="210" mass="22852">MIRIVIADDHELIREGVKKIFRSSADLRLVGEAADLARTIALVAQHRPDVVVLDISLPGHDGLEGLTELRRRFPEQRVVMLSMYGEERYAVSALRAGAAGYITKAMAAEELVKAIRQVVAGTTYIGPQLAELMARQALEPEPQPSHHSLTAREAEIVALIGAGMQIKQVAAELGISVSSVNTYRNRIFRKMGLASNAALIRYALKSGLVS</sequence>
<dbReference type="InterPro" id="IPR001789">
    <property type="entry name" value="Sig_transdc_resp-reg_receiver"/>
</dbReference>
<reference evidence="6 7" key="1">
    <citation type="submission" date="2017-10" db="EMBL/GenBank/DDBJ databases">
        <title>Massilia psychrophilum sp. nov., a novel purple-pigmented bacterium isolated from Tianshan glacier, Xinjiang Municipality, China.</title>
        <authorList>
            <person name="Wang H."/>
        </authorList>
    </citation>
    <scope>NUCLEOTIDE SEQUENCE [LARGE SCALE GENOMIC DNA]</scope>
    <source>
        <strain evidence="6 7">JCM 30074</strain>
    </source>
</reference>
<evidence type="ECO:0000313" key="6">
    <source>
        <dbReference type="EMBL" id="PIL42702.1"/>
    </source>
</evidence>
<dbReference type="SMART" id="SM00448">
    <property type="entry name" value="REC"/>
    <property type="match status" value="1"/>
</dbReference>
<dbReference type="PANTHER" id="PTHR43214:SF43">
    <property type="entry name" value="TWO-COMPONENT RESPONSE REGULATOR"/>
    <property type="match status" value="1"/>
</dbReference>
<feature type="modified residue" description="4-aspartylphosphate" evidence="3">
    <location>
        <position position="54"/>
    </location>
</feature>
<comment type="caution">
    <text evidence="6">The sequence shown here is derived from an EMBL/GenBank/DDBJ whole genome shotgun (WGS) entry which is preliminary data.</text>
</comment>
<dbReference type="PANTHER" id="PTHR43214">
    <property type="entry name" value="TWO-COMPONENT RESPONSE REGULATOR"/>
    <property type="match status" value="1"/>
</dbReference>
<dbReference type="PRINTS" id="PR00038">
    <property type="entry name" value="HTHLUXR"/>
</dbReference>
<proteinExistence type="predicted"/>
<dbReference type="SUPFAM" id="SSF46894">
    <property type="entry name" value="C-terminal effector domain of the bipartite response regulators"/>
    <property type="match status" value="1"/>
</dbReference>
<evidence type="ECO:0000259" key="4">
    <source>
        <dbReference type="PROSITE" id="PS50043"/>
    </source>
</evidence>
<dbReference type="InterPro" id="IPR058245">
    <property type="entry name" value="NreC/VraR/RcsB-like_REC"/>
</dbReference>
<evidence type="ECO:0000256" key="1">
    <source>
        <dbReference type="ARBA" id="ARBA00022553"/>
    </source>
</evidence>
<dbReference type="CDD" id="cd17535">
    <property type="entry name" value="REC_NarL-like"/>
    <property type="match status" value="1"/>
</dbReference>
<name>A0A2G8T9L6_9BURK</name>
<feature type="domain" description="Response regulatory" evidence="5">
    <location>
        <begin position="3"/>
        <end position="119"/>
    </location>
</feature>
<dbReference type="OrthoDB" id="9780593at2"/>
<dbReference type="GO" id="GO:0006355">
    <property type="term" value="P:regulation of DNA-templated transcription"/>
    <property type="evidence" value="ECO:0007669"/>
    <property type="project" value="InterPro"/>
</dbReference>
<dbReference type="Pfam" id="PF00196">
    <property type="entry name" value="GerE"/>
    <property type="match status" value="1"/>
</dbReference>
<evidence type="ECO:0000256" key="2">
    <source>
        <dbReference type="ARBA" id="ARBA00023125"/>
    </source>
</evidence>